<dbReference type="RefSeq" id="WP_208878190.1">
    <property type="nucleotide sequence ID" value="NZ_CP031320.1"/>
</dbReference>
<proteinExistence type="inferred from homology"/>
<evidence type="ECO:0000259" key="2">
    <source>
        <dbReference type="Pfam" id="PF02342"/>
    </source>
</evidence>
<dbReference type="Pfam" id="PF02342">
    <property type="entry name" value="TerD"/>
    <property type="match status" value="1"/>
</dbReference>
<dbReference type="AlphaFoldDB" id="A0A345XP14"/>
<dbReference type="Gene3D" id="2.60.60.30">
    <property type="entry name" value="sav2460 like domains"/>
    <property type="match status" value="1"/>
</dbReference>
<keyword evidence="4" id="KW-1185">Reference proteome</keyword>
<dbReference type="InterPro" id="IPR051324">
    <property type="entry name" value="Stress/Tellurium_Resist"/>
</dbReference>
<dbReference type="EMBL" id="CP031320">
    <property type="protein sequence ID" value="AXK33380.1"/>
    <property type="molecule type" value="Genomic_DNA"/>
</dbReference>
<organism evidence="3 4">
    <name type="scientific">Streptomyces armeniacus</name>
    <dbReference type="NCBI Taxonomy" id="83291"/>
    <lineage>
        <taxon>Bacteria</taxon>
        <taxon>Bacillati</taxon>
        <taxon>Actinomycetota</taxon>
        <taxon>Actinomycetes</taxon>
        <taxon>Kitasatosporales</taxon>
        <taxon>Streptomycetaceae</taxon>
        <taxon>Streptomyces</taxon>
    </lineage>
</organism>
<dbReference type="Proteomes" id="UP000254425">
    <property type="component" value="Chromosome"/>
</dbReference>
<sequence length="176" mass="19288">MSSLNKGIGKVEVTLKWQPSPLGEPDHDLDIIAATYPADDPYGDPAYLVHFDSRSPDGTITLNRDSKTGQGFGFDEVMTLEFDRLAESYGRVVVGVAIQQTEVRTTFGEVADTDVRIMEGYHELAANDFAVVSGATAATVAEFTRQGSAEWSFHDFVCGFDCDPAEFVRVMGRRQP</sequence>
<protein>
    <submittedName>
        <fullName evidence="3">TerD-family protein</fullName>
    </submittedName>
</protein>
<comment type="similarity">
    <text evidence="1">Belongs to the CAPAB/TerDEXZ family.</text>
</comment>
<evidence type="ECO:0000313" key="4">
    <source>
        <dbReference type="Proteomes" id="UP000254425"/>
    </source>
</evidence>
<dbReference type="CDD" id="cd06974">
    <property type="entry name" value="TerD_like"/>
    <property type="match status" value="1"/>
</dbReference>
<evidence type="ECO:0000313" key="3">
    <source>
        <dbReference type="EMBL" id="AXK33380.1"/>
    </source>
</evidence>
<evidence type="ECO:0000256" key="1">
    <source>
        <dbReference type="ARBA" id="ARBA00008775"/>
    </source>
</evidence>
<dbReference type="PANTHER" id="PTHR32097:SF4">
    <property type="entry name" value="GENERAL STRESS PROTEIN 16U"/>
    <property type="match status" value="1"/>
</dbReference>
<accession>A0A345XP14</accession>
<feature type="domain" description="TerD" evidence="2">
    <location>
        <begin position="5"/>
        <end position="160"/>
    </location>
</feature>
<dbReference type="PANTHER" id="PTHR32097">
    <property type="entry name" value="CAMP-BINDING PROTEIN 1-RELATED"/>
    <property type="match status" value="1"/>
</dbReference>
<name>A0A345XP14_9ACTN</name>
<dbReference type="KEGG" id="sarm:DVA86_12660"/>
<reference evidence="3 4" key="1">
    <citation type="submission" date="2018-07" db="EMBL/GenBank/DDBJ databases">
        <title>Draft genome of the type strain Streptomyces armeniacus ATCC 15676.</title>
        <authorList>
            <person name="Labana P."/>
            <person name="Gosse J.T."/>
            <person name="Boddy C.N."/>
        </authorList>
    </citation>
    <scope>NUCLEOTIDE SEQUENCE [LARGE SCALE GENOMIC DNA]</scope>
    <source>
        <strain evidence="3 4">ATCC 15676</strain>
    </source>
</reference>
<dbReference type="InterPro" id="IPR003325">
    <property type="entry name" value="TerD"/>
</dbReference>
<gene>
    <name evidence="3" type="ORF">DVA86_12660</name>
</gene>